<evidence type="ECO:0000256" key="1">
    <source>
        <dbReference type="ARBA" id="ARBA00004141"/>
    </source>
</evidence>
<dbReference type="InterPro" id="IPR049453">
    <property type="entry name" value="Memb_transporter_dom"/>
</dbReference>
<dbReference type="Pfam" id="PF13515">
    <property type="entry name" value="FUSC_2"/>
    <property type="match status" value="1"/>
</dbReference>
<feature type="transmembrane region" description="Helical" evidence="5">
    <location>
        <begin position="43"/>
        <end position="61"/>
    </location>
</feature>
<dbReference type="EMBL" id="JABACJ020000002">
    <property type="protein sequence ID" value="MBU3874999.1"/>
    <property type="molecule type" value="Genomic_DNA"/>
</dbReference>
<keyword evidence="3 5" id="KW-1133">Transmembrane helix</keyword>
<feature type="transmembrane region" description="Helical" evidence="5">
    <location>
        <begin position="141"/>
        <end position="159"/>
    </location>
</feature>
<evidence type="ECO:0000256" key="4">
    <source>
        <dbReference type="ARBA" id="ARBA00023136"/>
    </source>
</evidence>
<evidence type="ECO:0000313" key="7">
    <source>
        <dbReference type="EMBL" id="MBU3874999.1"/>
    </source>
</evidence>
<evidence type="ECO:0000313" key="8">
    <source>
        <dbReference type="Proteomes" id="UP000723714"/>
    </source>
</evidence>
<feature type="transmembrane region" description="Helical" evidence="5">
    <location>
        <begin position="434"/>
        <end position="456"/>
    </location>
</feature>
<feature type="transmembrane region" description="Helical" evidence="5">
    <location>
        <begin position="394"/>
        <end position="414"/>
    </location>
</feature>
<feature type="transmembrane region" description="Helical" evidence="5">
    <location>
        <begin position="68"/>
        <end position="85"/>
    </location>
</feature>
<evidence type="ECO:0000256" key="2">
    <source>
        <dbReference type="ARBA" id="ARBA00022692"/>
    </source>
</evidence>
<organism evidence="7 8">
    <name type="scientific">Faecalicatena faecalis</name>
    <dbReference type="NCBI Taxonomy" id="2726362"/>
    <lineage>
        <taxon>Bacteria</taxon>
        <taxon>Bacillati</taxon>
        <taxon>Bacillota</taxon>
        <taxon>Clostridia</taxon>
        <taxon>Lachnospirales</taxon>
        <taxon>Lachnospiraceae</taxon>
        <taxon>Faecalicatena</taxon>
    </lineage>
</organism>
<accession>A0ABS6D0B0</accession>
<dbReference type="RefSeq" id="WP_216239735.1">
    <property type="nucleotide sequence ID" value="NZ_JABACJ020000002.1"/>
</dbReference>
<evidence type="ECO:0000259" key="6">
    <source>
        <dbReference type="Pfam" id="PF13515"/>
    </source>
</evidence>
<sequence>MKHINLKIPKVVRHNFRFGTLNFLFIILYVNVFQFIFGPENSIVGVIFTIMMSASMARDLTATPFRHFLIQALVLVWMAVAAFLVGMLSAPWSLCVNFITLLLILYAFTYEYSNHLYFPYILSYLFLVFISPVDASGLPRRIITMLVGALSIILYQWFMGRKRVVETARDVLTEMIDDVCGAASCRLEGTVDQPDTGRIRKLLCRLSHTVYERRKNVLSISDASFSMIAAGRGLEHMLILIQELPEELSAQEKAILEYVSGQLKIYEAFLQAETESLPPVDETVFAGYEEKKVVRLFYHALLYTRDRLLHMSDPKNKTHYKKTALSMKLRLETALDFSTVRVVYAVRVALLLSLVTLLVQTLALPHGKWLLFTLASVSLPYADDVPVKIKKRVLATLAGGLASVLIYSLVPSLAGRTAAMMISGYLSFYFTDYAQTFACSTIGALGGAVFMGAFGFEQVGGMFLIRIGYILVGVLAGYLVNCLIFPYSRAQATMQLWRKYTSLTELLAKICRKQQMDSQLYYNLMVQVYLLEEKLTQNASLEKWKMFPEILAEYQEKIRHAHRKLIAGRADAPVFDAADLS</sequence>
<gene>
    <name evidence="7" type="ORF">HGO97_004115</name>
</gene>
<feature type="transmembrane region" description="Helical" evidence="5">
    <location>
        <begin position="116"/>
        <end position="135"/>
    </location>
</feature>
<feature type="transmembrane region" description="Helical" evidence="5">
    <location>
        <begin position="21"/>
        <end position="37"/>
    </location>
</feature>
<comment type="caution">
    <text evidence="7">The sequence shown here is derived from an EMBL/GenBank/DDBJ whole genome shotgun (WGS) entry which is preliminary data.</text>
</comment>
<dbReference type="Proteomes" id="UP000723714">
    <property type="component" value="Unassembled WGS sequence"/>
</dbReference>
<reference evidence="7 8" key="1">
    <citation type="submission" date="2021-06" db="EMBL/GenBank/DDBJ databases">
        <title>Faecalicatena sp. nov. isolated from porcine feces.</title>
        <authorList>
            <person name="Oh B.S."/>
            <person name="Lee J.H."/>
        </authorList>
    </citation>
    <scope>NUCLEOTIDE SEQUENCE [LARGE SCALE GENOMIC DNA]</scope>
    <source>
        <strain evidence="7 8">AGMB00832</strain>
    </source>
</reference>
<evidence type="ECO:0000256" key="5">
    <source>
        <dbReference type="SAM" id="Phobius"/>
    </source>
</evidence>
<evidence type="ECO:0000256" key="3">
    <source>
        <dbReference type="ARBA" id="ARBA00022989"/>
    </source>
</evidence>
<keyword evidence="8" id="KW-1185">Reference proteome</keyword>
<feature type="transmembrane region" description="Helical" evidence="5">
    <location>
        <begin position="91"/>
        <end position="109"/>
    </location>
</feature>
<name>A0ABS6D0B0_9FIRM</name>
<feature type="domain" description="Integral membrane bound transporter" evidence="6">
    <location>
        <begin position="355"/>
        <end position="480"/>
    </location>
</feature>
<feature type="transmembrane region" description="Helical" evidence="5">
    <location>
        <begin position="463"/>
        <end position="487"/>
    </location>
</feature>
<keyword evidence="2 5" id="KW-0812">Transmembrane</keyword>
<proteinExistence type="predicted"/>
<comment type="subcellular location">
    <subcellularLocation>
        <location evidence="1">Membrane</location>
        <topology evidence="1">Multi-pass membrane protein</topology>
    </subcellularLocation>
</comment>
<feature type="transmembrane region" description="Helical" evidence="5">
    <location>
        <begin position="342"/>
        <end position="363"/>
    </location>
</feature>
<protein>
    <submittedName>
        <fullName evidence="7">FUSC family protein</fullName>
    </submittedName>
</protein>
<keyword evidence="4 5" id="KW-0472">Membrane</keyword>